<sequence length="438" mass="48644">MTYDRRPAVVAIDMGYGHLRAAHALAEPLGVQVLHVDRAPLADPREQERWARSRTFYELISRGSQVPVVGRPLRAVLDALTAIPHLYPYRDLSAPDLSIRALRRMIDRGLGAGLVEELKRSGRPLLTTFYAPALIADHAGLDRIDCVVTDTDIHRIWAPILPRRSKIRYLVPSQRAMRRLRVYGVPPAQIVVTGFPLPPGLLGGPDLAGLRARLRERLVRLDPTGSFRAMYRDELRLFLGHVPEGRSSAPQLTFAVGGAGAQAEMVELFLPRMRPAIEAGRLRLALVAGVRKPVAEFFKEQIHRAGLEGHEAVRVLQAESVPAYFTAFNTLLAETDILYTKPSELSFFAALGIPLVCARPVGHHERLNRRFLLEAGAGFKQWDPRHTAQWIDEWLLDGTLAAGAWSGFMRLPKTGTYRILELLGYSVDGDGRARSPSA</sequence>
<dbReference type="RefSeq" id="WP_211302471.1">
    <property type="nucleotide sequence ID" value="NZ_FOMX01000004.1"/>
</dbReference>
<dbReference type="Pfam" id="PF22053">
    <property type="entry name" value="DUF6938"/>
    <property type="match status" value="1"/>
</dbReference>
<evidence type="ECO:0000313" key="2">
    <source>
        <dbReference type="EMBL" id="SFD73651.1"/>
    </source>
</evidence>
<dbReference type="Proteomes" id="UP000199400">
    <property type="component" value="Unassembled WGS sequence"/>
</dbReference>
<proteinExistence type="predicted"/>
<feature type="domain" description="DUF6938" evidence="1">
    <location>
        <begin position="296"/>
        <end position="397"/>
    </location>
</feature>
<dbReference type="InterPro" id="IPR054218">
    <property type="entry name" value="DUF6938"/>
</dbReference>
<keyword evidence="3" id="KW-1185">Reference proteome</keyword>
<accession>A0A1I1US72</accession>
<dbReference type="EMBL" id="FOMX01000004">
    <property type="protein sequence ID" value="SFD73651.1"/>
    <property type="molecule type" value="Genomic_DNA"/>
</dbReference>
<evidence type="ECO:0000259" key="1">
    <source>
        <dbReference type="Pfam" id="PF22053"/>
    </source>
</evidence>
<protein>
    <recommendedName>
        <fullName evidence="1">DUF6938 domain-containing protein</fullName>
    </recommendedName>
</protein>
<evidence type="ECO:0000313" key="3">
    <source>
        <dbReference type="Proteomes" id="UP000199400"/>
    </source>
</evidence>
<dbReference type="AlphaFoldDB" id="A0A1I1US72"/>
<organism evidence="2 3">
    <name type="scientific">Nannocystis exedens</name>
    <dbReference type="NCBI Taxonomy" id="54"/>
    <lineage>
        <taxon>Bacteria</taxon>
        <taxon>Pseudomonadati</taxon>
        <taxon>Myxococcota</taxon>
        <taxon>Polyangia</taxon>
        <taxon>Nannocystales</taxon>
        <taxon>Nannocystaceae</taxon>
        <taxon>Nannocystis</taxon>
    </lineage>
</organism>
<dbReference type="STRING" id="54.SAMN02745121_01269"/>
<gene>
    <name evidence="2" type="ORF">SAMN02745121_01269</name>
</gene>
<reference evidence="3" key="1">
    <citation type="submission" date="2016-10" db="EMBL/GenBank/DDBJ databases">
        <authorList>
            <person name="Varghese N."/>
            <person name="Submissions S."/>
        </authorList>
    </citation>
    <scope>NUCLEOTIDE SEQUENCE [LARGE SCALE GENOMIC DNA]</scope>
    <source>
        <strain evidence="3">ATCC 25963</strain>
    </source>
</reference>
<name>A0A1I1US72_9BACT</name>